<dbReference type="GO" id="GO:0016987">
    <property type="term" value="F:sigma factor activity"/>
    <property type="evidence" value="ECO:0007669"/>
    <property type="project" value="UniProtKB-KW"/>
</dbReference>
<evidence type="ECO:0000259" key="6">
    <source>
        <dbReference type="Pfam" id="PF04542"/>
    </source>
</evidence>
<evidence type="ECO:0000256" key="4">
    <source>
        <dbReference type="ARBA" id="ARBA00023125"/>
    </source>
</evidence>
<dbReference type="InterPro" id="IPR013324">
    <property type="entry name" value="RNA_pol_sigma_r3/r4-like"/>
</dbReference>
<evidence type="ECO:0000313" key="8">
    <source>
        <dbReference type="EMBL" id="HGS20925.1"/>
    </source>
</evidence>
<dbReference type="InterPro" id="IPR013325">
    <property type="entry name" value="RNA_pol_sigma_r2"/>
</dbReference>
<dbReference type="InterPro" id="IPR007627">
    <property type="entry name" value="RNA_pol_sigma70_r2"/>
</dbReference>
<dbReference type="GO" id="GO:0006352">
    <property type="term" value="P:DNA-templated transcription initiation"/>
    <property type="evidence" value="ECO:0007669"/>
    <property type="project" value="InterPro"/>
</dbReference>
<name>A0A7C4PKR9_9CHLR</name>
<keyword evidence="2" id="KW-0805">Transcription regulation</keyword>
<dbReference type="GO" id="GO:0003677">
    <property type="term" value="F:DNA binding"/>
    <property type="evidence" value="ECO:0007669"/>
    <property type="project" value="UniProtKB-KW"/>
</dbReference>
<organism evidence="8">
    <name type="scientific">Anaerolinea thermolimosa</name>
    <dbReference type="NCBI Taxonomy" id="229919"/>
    <lineage>
        <taxon>Bacteria</taxon>
        <taxon>Bacillati</taxon>
        <taxon>Chloroflexota</taxon>
        <taxon>Anaerolineae</taxon>
        <taxon>Anaerolineales</taxon>
        <taxon>Anaerolineaceae</taxon>
        <taxon>Anaerolinea</taxon>
    </lineage>
</organism>
<dbReference type="NCBIfam" id="TIGR02937">
    <property type="entry name" value="sigma70-ECF"/>
    <property type="match status" value="1"/>
</dbReference>
<protein>
    <submittedName>
        <fullName evidence="8">Sigma-70 family RNA polymerase sigma factor</fullName>
    </submittedName>
</protein>
<reference evidence="8" key="1">
    <citation type="journal article" date="2020" name="mSystems">
        <title>Genome- and Community-Level Interaction Insights into Carbon Utilization and Element Cycling Functions of Hydrothermarchaeota in Hydrothermal Sediment.</title>
        <authorList>
            <person name="Zhou Z."/>
            <person name="Liu Y."/>
            <person name="Xu W."/>
            <person name="Pan J."/>
            <person name="Luo Z.H."/>
            <person name="Li M."/>
        </authorList>
    </citation>
    <scope>NUCLEOTIDE SEQUENCE [LARGE SCALE GENOMIC DNA]</scope>
    <source>
        <strain evidence="8">SpSt-573</strain>
    </source>
</reference>
<dbReference type="EMBL" id="DSYK01000183">
    <property type="protein sequence ID" value="HGS20925.1"/>
    <property type="molecule type" value="Genomic_DNA"/>
</dbReference>
<keyword evidence="4" id="KW-0238">DNA-binding</keyword>
<keyword evidence="5" id="KW-0804">Transcription</keyword>
<evidence type="ECO:0000256" key="5">
    <source>
        <dbReference type="ARBA" id="ARBA00023163"/>
    </source>
</evidence>
<dbReference type="PANTHER" id="PTHR43133:SF57">
    <property type="entry name" value="RNA POLYMERASE SIGMA-70 FACTOR"/>
    <property type="match status" value="1"/>
</dbReference>
<dbReference type="InterPro" id="IPR014284">
    <property type="entry name" value="RNA_pol_sigma-70_dom"/>
</dbReference>
<accession>A0A7C4PKR9</accession>
<evidence type="ECO:0000256" key="3">
    <source>
        <dbReference type="ARBA" id="ARBA00023082"/>
    </source>
</evidence>
<feature type="domain" description="RNA polymerase sigma-70 region 2" evidence="6">
    <location>
        <begin position="70"/>
        <end position="138"/>
    </location>
</feature>
<evidence type="ECO:0000259" key="7">
    <source>
        <dbReference type="Pfam" id="PF04545"/>
    </source>
</evidence>
<feature type="domain" description="RNA polymerase sigma-70 region 4" evidence="7">
    <location>
        <begin position="171"/>
        <end position="219"/>
    </location>
</feature>
<dbReference type="CDD" id="cd06171">
    <property type="entry name" value="Sigma70_r4"/>
    <property type="match status" value="1"/>
</dbReference>
<evidence type="ECO:0000256" key="2">
    <source>
        <dbReference type="ARBA" id="ARBA00023015"/>
    </source>
</evidence>
<dbReference type="SUPFAM" id="SSF88659">
    <property type="entry name" value="Sigma3 and sigma4 domains of RNA polymerase sigma factors"/>
    <property type="match status" value="1"/>
</dbReference>
<dbReference type="Gene3D" id="1.10.1740.10">
    <property type="match status" value="1"/>
</dbReference>
<evidence type="ECO:0000256" key="1">
    <source>
        <dbReference type="ARBA" id="ARBA00010641"/>
    </source>
</evidence>
<dbReference type="InterPro" id="IPR007630">
    <property type="entry name" value="RNA_pol_sigma70_r4"/>
</dbReference>
<proteinExistence type="inferred from homology"/>
<dbReference type="Pfam" id="PF04545">
    <property type="entry name" value="Sigma70_r4"/>
    <property type="match status" value="1"/>
</dbReference>
<dbReference type="Gene3D" id="1.10.10.10">
    <property type="entry name" value="Winged helix-like DNA-binding domain superfamily/Winged helix DNA-binding domain"/>
    <property type="match status" value="1"/>
</dbReference>
<comment type="caution">
    <text evidence="8">The sequence shown here is derived from an EMBL/GenBank/DDBJ whole genome shotgun (WGS) entry which is preliminary data.</text>
</comment>
<dbReference type="AlphaFoldDB" id="A0A7C4PKR9"/>
<sequence length="233" mass="26756">MTDSIPVFRYFFNERAVRSLQFANGRLFFLLPAFESIRNLEESCALIETRTLPDLVTRAQRGNAEATGQLYERHYQSIFRYLAYRTGDPRAAEDLTGDVFLKMLEALPAFRVGTASFRAWLFQIARNLAIDHYRRNRSRPVQPLEEAFPAPGEHPEEAAQRQLTGELLLQALSRLPDDQRDVVLMRFVEGMPLAEVAATLHRTEDAIKGLQRRALINLRTLLESMEENHGPNR</sequence>
<keyword evidence="3" id="KW-0731">Sigma factor</keyword>
<gene>
    <name evidence="8" type="ORF">ENT37_03535</name>
</gene>
<dbReference type="InterPro" id="IPR036388">
    <property type="entry name" value="WH-like_DNA-bd_sf"/>
</dbReference>
<dbReference type="Pfam" id="PF04542">
    <property type="entry name" value="Sigma70_r2"/>
    <property type="match status" value="1"/>
</dbReference>
<dbReference type="InterPro" id="IPR039425">
    <property type="entry name" value="RNA_pol_sigma-70-like"/>
</dbReference>
<comment type="similarity">
    <text evidence="1">Belongs to the sigma-70 factor family. ECF subfamily.</text>
</comment>
<dbReference type="SUPFAM" id="SSF88946">
    <property type="entry name" value="Sigma2 domain of RNA polymerase sigma factors"/>
    <property type="match status" value="1"/>
</dbReference>
<dbReference type="PANTHER" id="PTHR43133">
    <property type="entry name" value="RNA POLYMERASE ECF-TYPE SIGMA FACTO"/>
    <property type="match status" value="1"/>
</dbReference>